<keyword evidence="4" id="KW-1185">Reference proteome</keyword>
<evidence type="ECO:0000256" key="1">
    <source>
        <dbReference type="SAM" id="MobiDB-lite"/>
    </source>
</evidence>
<keyword evidence="2" id="KW-0472">Membrane</keyword>
<feature type="region of interest" description="Disordered" evidence="1">
    <location>
        <begin position="1"/>
        <end position="63"/>
    </location>
</feature>
<name>A0ABZ2U441_9ACTN</name>
<organism evidence="3 4">
    <name type="scientific">Gordonia hydrophobica</name>
    <dbReference type="NCBI Taxonomy" id="40516"/>
    <lineage>
        <taxon>Bacteria</taxon>
        <taxon>Bacillati</taxon>
        <taxon>Actinomycetota</taxon>
        <taxon>Actinomycetes</taxon>
        <taxon>Mycobacteriales</taxon>
        <taxon>Gordoniaceae</taxon>
        <taxon>Gordonia</taxon>
    </lineage>
</organism>
<accession>A0ABZ2U441</accession>
<feature type="transmembrane region" description="Helical" evidence="2">
    <location>
        <begin position="138"/>
        <end position="160"/>
    </location>
</feature>
<dbReference type="Proteomes" id="UP001479933">
    <property type="component" value="Chromosome"/>
</dbReference>
<keyword evidence="2" id="KW-1133">Transmembrane helix</keyword>
<feature type="region of interest" description="Disordered" evidence="1">
    <location>
        <begin position="167"/>
        <end position="212"/>
    </location>
</feature>
<sequence>MSTPGQPEEVPNDAASSAPDPFAETAARPMPTTPAVSLEKTTSVETTSLGNTPASTDGEQYEQTQIGQSPYAGVQYPAAAGYPGGQYAGAQQQNAGYAAGQYPAGQYASGEYAGGPPTGGYPGYSYGQPPRSGGGGRAVLLGIAIACVIGLAVAAVFVWLKVADSGDDASTTAQPDATTQQQQPQQQTTTVTSTAVDPEVSAGESLRGQAATDAADMRTMHNNQWAAQISSKRLGLVAEGTTWNNAAIWSEFESSRARYPQVKLLNSNEWPVFSEPGWWITVSAQNFPSPESALVWCRSVGLDKDHCFAKLVSDSRGPQGTTLYQR</sequence>
<dbReference type="EMBL" id="CP136137">
    <property type="protein sequence ID" value="WYY08397.1"/>
    <property type="molecule type" value="Genomic_DNA"/>
</dbReference>
<evidence type="ECO:0000313" key="4">
    <source>
        <dbReference type="Proteomes" id="UP001479933"/>
    </source>
</evidence>
<dbReference type="RefSeq" id="WP_084247484.1">
    <property type="nucleotide sequence ID" value="NZ_CP136137.1"/>
</dbReference>
<feature type="compositionally biased region" description="Polar residues" evidence="1">
    <location>
        <begin position="39"/>
        <end position="63"/>
    </location>
</feature>
<gene>
    <name evidence="3" type="ORF">RVF87_04800</name>
</gene>
<feature type="compositionally biased region" description="Low complexity" evidence="1">
    <location>
        <begin position="168"/>
        <end position="197"/>
    </location>
</feature>
<keyword evidence="2" id="KW-0812">Transmembrane</keyword>
<evidence type="ECO:0000313" key="3">
    <source>
        <dbReference type="EMBL" id="WYY08397.1"/>
    </source>
</evidence>
<proteinExistence type="predicted"/>
<reference evidence="3 4" key="1">
    <citation type="journal article" date="2023" name="Virus Evol.">
        <title>Computational host range prediction-The good, the bad, and the ugly.</title>
        <authorList>
            <person name="Howell A.A."/>
            <person name="Versoza C.J."/>
            <person name="Pfeifer S.P."/>
        </authorList>
    </citation>
    <scope>NUCLEOTIDE SEQUENCE [LARGE SCALE GENOMIC DNA]</scope>
    <source>
        <strain evidence="3 4">1610/1b</strain>
    </source>
</reference>
<protein>
    <submittedName>
        <fullName evidence="3">Uncharacterized protein</fullName>
    </submittedName>
</protein>
<evidence type="ECO:0000256" key="2">
    <source>
        <dbReference type="SAM" id="Phobius"/>
    </source>
</evidence>